<evidence type="ECO:0000259" key="1">
    <source>
        <dbReference type="Pfam" id="PF26130"/>
    </source>
</evidence>
<dbReference type="AlphaFoldDB" id="A0A445H4G7"/>
<organism evidence="2 3">
    <name type="scientific">Glycine soja</name>
    <name type="common">Wild soybean</name>
    <dbReference type="NCBI Taxonomy" id="3848"/>
    <lineage>
        <taxon>Eukaryota</taxon>
        <taxon>Viridiplantae</taxon>
        <taxon>Streptophyta</taxon>
        <taxon>Embryophyta</taxon>
        <taxon>Tracheophyta</taxon>
        <taxon>Spermatophyta</taxon>
        <taxon>Magnoliopsida</taxon>
        <taxon>eudicotyledons</taxon>
        <taxon>Gunneridae</taxon>
        <taxon>Pentapetalae</taxon>
        <taxon>rosids</taxon>
        <taxon>fabids</taxon>
        <taxon>Fabales</taxon>
        <taxon>Fabaceae</taxon>
        <taxon>Papilionoideae</taxon>
        <taxon>50 kb inversion clade</taxon>
        <taxon>NPAAA clade</taxon>
        <taxon>indigoferoid/millettioid clade</taxon>
        <taxon>Phaseoleae</taxon>
        <taxon>Glycine</taxon>
        <taxon>Glycine subgen. Soja</taxon>
    </lineage>
</organism>
<proteinExistence type="predicted"/>
<evidence type="ECO:0000313" key="3">
    <source>
        <dbReference type="Proteomes" id="UP000289340"/>
    </source>
</evidence>
<reference evidence="2 3" key="1">
    <citation type="submission" date="2018-09" db="EMBL/GenBank/DDBJ databases">
        <title>A high-quality reference genome of wild soybean provides a powerful tool to mine soybean genomes.</title>
        <authorList>
            <person name="Xie M."/>
            <person name="Chung C.Y.L."/>
            <person name="Li M.-W."/>
            <person name="Wong F.-L."/>
            <person name="Chan T.-F."/>
            <person name="Lam H.-M."/>
        </authorList>
    </citation>
    <scope>NUCLEOTIDE SEQUENCE [LARGE SCALE GENOMIC DNA]</scope>
    <source>
        <strain evidence="3">cv. W05</strain>
        <tissue evidence="2">Hypocotyl of etiolated seedlings</tissue>
    </source>
</reference>
<comment type="caution">
    <text evidence="2">The sequence shown here is derived from an EMBL/GenBank/DDBJ whole genome shotgun (WGS) entry which is preliminary data.</text>
</comment>
<dbReference type="Proteomes" id="UP000289340">
    <property type="component" value="Chromosome 14"/>
</dbReference>
<feature type="domain" description="PB1-like" evidence="1">
    <location>
        <begin position="89"/>
        <end position="188"/>
    </location>
</feature>
<evidence type="ECO:0000313" key="2">
    <source>
        <dbReference type="EMBL" id="RZB68513.1"/>
    </source>
</evidence>
<dbReference type="EMBL" id="QZWG01000014">
    <property type="protein sequence ID" value="RZB68513.1"/>
    <property type="molecule type" value="Genomic_DNA"/>
</dbReference>
<name>A0A445H4G7_GLYSO</name>
<dbReference type="InterPro" id="IPR058594">
    <property type="entry name" value="PB1-like_dom_pln"/>
</dbReference>
<keyword evidence="3" id="KW-1185">Reference proteome</keyword>
<sequence length="278" mass="31320">MYPLLFSVTTTQIDIPSTCTTKDVPSNVLRQSSQAVNPLKLCEGETKDISGDALVIDYQYLVIDYTILKSIETLQIQLKAFEIKLCYWMSDEISLILHHNGKFIQNANGALEYVGGEFCVWKEVETNLVNVWTAQELCKACRIYVKFVSIYYLVSGIGLQRLENDRDVLSICQIGLADPEKKVLVYLENDDPKGGPVNDIGPVIKVHGMPINCSAENVIEVVVEECTQNGIKDMDVDGAKGGSDDEMKYLELVYKMQKLKLLKQELKQNMKLLELKLK</sequence>
<gene>
    <name evidence="2" type="ORF">D0Y65_038335</name>
</gene>
<protein>
    <recommendedName>
        <fullName evidence="1">PB1-like domain-containing protein</fullName>
    </recommendedName>
</protein>
<dbReference type="Pfam" id="PF26130">
    <property type="entry name" value="PB1-like"/>
    <property type="match status" value="1"/>
</dbReference>
<accession>A0A445H4G7</accession>